<dbReference type="AlphaFoldDB" id="A0AAV7GQZ9"/>
<gene>
    <name evidence="1" type="ORF">IEQ34_013297</name>
</gene>
<organism evidence="1 2">
    <name type="scientific">Dendrobium chrysotoxum</name>
    <name type="common">Orchid</name>
    <dbReference type="NCBI Taxonomy" id="161865"/>
    <lineage>
        <taxon>Eukaryota</taxon>
        <taxon>Viridiplantae</taxon>
        <taxon>Streptophyta</taxon>
        <taxon>Embryophyta</taxon>
        <taxon>Tracheophyta</taxon>
        <taxon>Spermatophyta</taxon>
        <taxon>Magnoliopsida</taxon>
        <taxon>Liliopsida</taxon>
        <taxon>Asparagales</taxon>
        <taxon>Orchidaceae</taxon>
        <taxon>Epidendroideae</taxon>
        <taxon>Malaxideae</taxon>
        <taxon>Dendrobiinae</taxon>
        <taxon>Dendrobium</taxon>
    </lineage>
</organism>
<name>A0AAV7GQZ9_DENCH</name>
<proteinExistence type="predicted"/>
<dbReference type="EMBL" id="JAGFBR010000012">
    <property type="protein sequence ID" value="KAH0457982.1"/>
    <property type="molecule type" value="Genomic_DNA"/>
</dbReference>
<sequence length="74" mass="8681">MIGKICLDILDKLAEMVYDRSALKRPTYIDGHPLKHLELCFSWLWVCSSKEKYKELLDATKLLVYFVVCVINLF</sequence>
<protein>
    <submittedName>
        <fullName evidence="1">Uncharacterized protein</fullName>
    </submittedName>
</protein>
<evidence type="ECO:0000313" key="2">
    <source>
        <dbReference type="Proteomes" id="UP000775213"/>
    </source>
</evidence>
<evidence type="ECO:0000313" key="1">
    <source>
        <dbReference type="EMBL" id="KAH0457982.1"/>
    </source>
</evidence>
<reference evidence="1 2" key="1">
    <citation type="journal article" date="2021" name="Hortic Res">
        <title>Chromosome-scale assembly of the Dendrobium chrysotoxum genome enhances the understanding of orchid evolution.</title>
        <authorList>
            <person name="Zhang Y."/>
            <person name="Zhang G.Q."/>
            <person name="Zhang D."/>
            <person name="Liu X.D."/>
            <person name="Xu X.Y."/>
            <person name="Sun W.H."/>
            <person name="Yu X."/>
            <person name="Zhu X."/>
            <person name="Wang Z.W."/>
            <person name="Zhao X."/>
            <person name="Zhong W.Y."/>
            <person name="Chen H."/>
            <person name="Yin W.L."/>
            <person name="Huang T."/>
            <person name="Niu S.C."/>
            <person name="Liu Z.J."/>
        </authorList>
    </citation>
    <scope>NUCLEOTIDE SEQUENCE [LARGE SCALE GENOMIC DNA]</scope>
    <source>
        <strain evidence="1">Lindl</strain>
    </source>
</reference>
<accession>A0AAV7GQZ9</accession>
<keyword evidence="2" id="KW-1185">Reference proteome</keyword>
<comment type="caution">
    <text evidence="1">The sequence shown here is derived from an EMBL/GenBank/DDBJ whole genome shotgun (WGS) entry which is preliminary data.</text>
</comment>
<dbReference type="Proteomes" id="UP000775213">
    <property type="component" value="Unassembled WGS sequence"/>
</dbReference>